<feature type="domain" description="GAIN-B" evidence="20">
    <location>
        <begin position="685"/>
        <end position="873"/>
    </location>
</feature>
<dbReference type="SUPFAM" id="SSF49854">
    <property type="entry name" value="Spermadhesin, CUB domain"/>
    <property type="match status" value="1"/>
</dbReference>
<sequence>MISFVSGRWWRWRFQKALPVFLLLLCFSTTVAQSCQSSVSCNVVLTDSQGSFTSPCYPNDYPPSQSCKWTIQAPTGFIVQITFLDFELEEASGCIYDRIDIKTGTSDTNFCGLTPNGLTLNSSGNVMEISFTSDFSVQKKGFHISYKQVAVALRNQKVTMPKSSKNVVRVANSVFIPVLTAFTVCFEISRTSQKSTETIFTMSDADGTSILAFQKKERGMELFIDGSYCSVNDLFTSSDITSSMTPICLTWTKATGLVAVYSGGIYQTKICAASQVCTLPSGGILELAGKGSSSVSVDDQNLDGFMYNFRLWDYAMPKSELSVLTCDVEGNVIDWDHRFWTMPGSYMQTDSTLSCSTDIATLSPGTTGCASSGLGCPALLTSTTSAKTTTTTTAPTTSPLIQSNPPPINPAAATNSTLSNRKTIEDIFYRISLVVIDEQANTADRDAKTMISQWLNQTFQNWIYRVYVDSVSLQPSTVLSRATDIRQTYMALLVYKNTTDVSLAEAEIEDILRSAPAIGNGLILDGVTVNLMENCQAEEFPFHYRWPESRPTVTQYVPCFPYKEQNASRTCMISQYNYTSYWTLPDRGNCTNITSISVSQENAMEVAVQLADISNNELSNEEVTQVVFKVNELVNVAKINATLASTVVTIISNVMISSKAAQKESSDTALRAVDKMVQKIEFDGPLLTISSKNLAVGVSALNISNFNGTTFSAFIATNTTEPQIDFESEAQNALAVVTLPPTLLQNLSNSLKVSRINFMFFSKTGLFQHFGSFMDQQSNGMSLNSYVVASSVGNFTIKNLQDPVRIEIAHLEYQRDPKRLCVFWDFNLQNEDSTGGWNSEGCEVSPESNSNRTVCLCNHLTHFGILMDISGASAQIDEKNNRVLTFITYIGCGISAIFSAATLLTYIAFEKLRRDYPSKILMNLSTSLLFLNMVFLLDGWLASYEIEGLCVTVAVFLHFFLLTSFTWMGLESIHMYIALVKVFNTYIRRYILKFCLVGWGVPASIVGIVLAVGKNSYGKNYYGKGETGQGTEFCWIRSPVVFYVTCVGYFSMIFLMNVAMFIVVMIQICGRNGKRSNRTLREEILRNLRSVVSLTFLLGMTWGFAFFAWGPVSLAFMYLFSIFNSLQGLFIFVFHCALKENVQNQWRRYLCCGKFRSADNSDWSKTATNNTKKVSSDNLGKSLSSSSFGSTTANWTSKAKATLNPFARHSNTGKSFSNQSSPKCNPSDGEASSSILPVHQVLDKVKGYCSVRSDNFYKNIMMSDSFSNSTKF</sequence>
<dbReference type="InterPro" id="IPR046338">
    <property type="entry name" value="GAIN_dom_sf"/>
</dbReference>
<dbReference type="GO" id="GO:0060347">
    <property type="term" value="P:heart trabecula formation"/>
    <property type="evidence" value="ECO:0007669"/>
    <property type="project" value="TreeGrafter"/>
</dbReference>
<evidence type="ECO:0000256" key="18">
    <source>
        <dbReference type="SAM" id="SignalP"/>
    </source>
</evidence>
<evidence type="ECO:0000256" key="6">
    <source>
        <dbReference type="ARBA" id="ARBA00022989"/>
    </source>
</evidence>
<keyword evidence="7" id="KW-0297">G-protein coupled receptor</keyword>
<dbReference type="FunFam" id="2.60.120.290:FF:000013">
    <property type="entry name" value="Membrane frizzled-related protein"/>
    <property type="match status" value="1"/>
</dbReference>
<dbReference type="Gene3D" id="2.60.220.50">
    <property type="match status" value="1"/>
</dbReference>
<dbReference type="GO" id="GO:0022011">
    <property type="term" value="P:myelination in peripheral nervous system"/>
    <property type="evidence" value="ECO:0007669"/>
    <property type="project" value="TreeGrafter"/>
</dbReference>
<evidence type="ECO:0000259" key="21">
    <source>
        <dbReference type="PROSITE" id="PS50261"/>
    </source>
</evidence>
<keyword evidence="4 17" id="KW-0812">Transmembrane</keyword>
<dbReference type="Gene3D" id="1.20.1070.10">
    <property type="entry name" value="Rhodopsin 7-helix transmembrane proteins"/>
    <property type="match status" value="1"/>
</dbReference>
<feature type="signal peptide" evidence="18">
    <location>
        <begin position="1"/>
        <end position="32"/>
    </location>
</feature>
<dbReference type="PANTHER" id="PTHR12011">
    <property type="entry name" value="ADHESION G-PROTEIN COUPLED RECEPTOR"/>
    <property type="match status" value="1"/>
</dbReference>
<keyword evidence="10 24" id="KW-0675">Receptor</keyword>
<dbReference type="PROSITE" id="PS01180">
    <property type="entry name" value="CUB"/>
    <property type="match status" value="1"/>
</dbReference>
<dbReference type="InterPro" id="IPR000859">
    <property type="entry name" value="CUB_dom"/>
</dbReference>
<evidence type="ECO:0000259" key="20">
    <source>
        <dbReference type="PROSITE" id="PS50221"/>
    </source>
</evidence>
<dbReference type="Gene3D" id="2.60.120.200">
    <property type="match status" value="1"/>
</dbReference>
<evidence type="ECO:0000256" key="16">
    <source>
        <dbReference type="SAM" id="MobiDB-lite"/>
    </source>
</evidence>
<dbReference type="InterPro" id="IPR057244">
    <property type="entry name" value="GAIN_B"/>
</dbReference>
<dbReference type="SMART" id="SM00042">
    <property type="entry name" value="CUB"/>
    <property type="match status" value="1"/>
</dbReference>
<dbReference type="AlphaFoldDB" id="A0A6P6RM50"/>
<feature type="transmembrane region" description="Helical" evidence="17">
    <location>
        <begin position="886"/>
        <end position="909"/>
    </location>
</feature>
<keyword evidence="6 17" id="KW-1133">Transmembrane helix</keyword>
<evidence type="ECO:0000256" key="1">
    <source>
        <dbReference type="ARBA" id="ARBA00004651"/>
    </source>
</evidence>
<evidence type="ECO:0000259" key="19">
    <source>
        <dbReference type="PROSITE" id="PS01180"/>
    </source>
</evidence>
<evidence type="ECO:0000256" key="13">
    <source>
        <dbReference type="ARBA" id="ARBA00069922"/>
    </source>
</evidence>
<dbReference type="InterPro" id="IPR013320">
    <property type="entry name" value="ConA-like_dom_sf"/>
</dbReference>
<dbReference type="GO" id="GO:0004930">
    <property type="term" value="F:G protein-coupled receptor activity"/>
    <property type="evidence" value="ECO:0007669"/>
    <property type="project" value="UniProtKB-KW"/>
</dbReference>
<dbReference type="FunFam" id="1.20.1070.10:FF:000052">
    <property type="entry name" value="Adhesion G-protein coupled receptor G6"/>
    <property type="match status" value="1"/>
</dbReference>
<comment type="subcellular location">
    <subcellularLocation>
        <location evidence="1">Cell membrane</location>
        <topology evidence="1">Multi-pass membrane protein</topology>
    </subcellularLocation>
</comment>
<feature type="domain" description="G-protein coupled receptors family 2 profile 2" evidence="21">
    <location>
        <begin position="884"/>
        <end position="1139"/>
    </location>
</feature>
<keyword evidence="5 18" id="KW-0732">Signal</keyword>
<dbReference type="GO" id="GO:0007189">
    <property type="term" value="P:adenylate cyclase-activating G protein-coupled receptor signaling pathway"/>
    <property type="evidence" value="ECO:0007669"/>
    <property type="project" value="TreeGrafter"/>
</dbReference>
<keyword evidence="9 15" id="KW-1015">Disulfide bond</keyword>
<dbReference type="Pfam" id="PF26574">
    <property type="entry name" value="GAIN_ADGRG2"/>
    <property type="match status" value="1"/>
</dbReference>
<comment type="similarity">
    <text evidence="2">Belongs to the G-protein coupled receptor 2 family. Adhesion G-protein coupled receptor (ADGR) subfamily.</text>
</comment>
<evidence type="ECO:0000259" key="22">
    <source>
        <dbReference type="PROSITE" id="PS51828"/>
    </source>
</evidence>
<evidence type="ECO:0000256" key="12">
    <source>
        <dbReference type="ARBA" id="ARBA00023224"/>
    </source>
</evidence>
<dbReference type="CDD" id="cd15996">
    <property type="entry name" value="7tmB2_GPR126"/>
    <property type="match status" value="1"/>
</dbReference>
<dbReference type="PROSITE" id="PS50261">
    <property type="entry name" value="G_PROTEIN_RECEP_F2_4"/>
    <property type="match status" value="1"/>
</dbReference>
<dbReference type="Pfam" id="PF00431">
    <property type="entry name" value="CUB"/>
    <property type="match status" value="1"/>
</dbReference>
<feature type="transmembrane region" description="Helical" evidence="17">
    <location>
        <begin position="1087"/>
        <end position="1109"/>
    </location>
</feature>
<reference evidence="24" key="1">
    <citation type="submission" date="2025-08" db="UniProtKB">
        <authorList>
            <consortium name="RefSeq"/>
        </authorList>
    </citation>
    <scope>IDENTIFICATION</scope>
    <source>
        <strain evidence="24">Wakin</strain>
        <tissue evidence="24">Muscle</tissue>
    </source>
</reference>
<feature type="transmembrane region" description="Helical" evidence="17">
    <location>
        <begin position="990"/>
        <end position="1012"/>
    </location>
</feature>
<dbReference type="PROSITE" id="PS00650">
    <property type="entry name" value="G_PROTEIN_RECEP_F2_2"/>
    <property type="match status" value="1"/>
</dbReference>
<feature type="transmembrane region" description="Helical" evidence="17">
    <location>
        <begin position="1040"/>
        <end position="1066"/>
    </location>
</feature>
<dbReference type="SMART" id="SM00159">
    <property type="entry name" value="PTX"/>
    <property type="match status" value="1"/>
</dbReference>
<feature type="domain" description="Pentraxin (PTX)" evidence="22">
    <location>
        <begin position="154"/>
        <end position="355"/>
    </location>
</feature>
<feature type="region of interest" description="Disordered" evidence="16">
    <location>
        <begin position="389"/>
        <end position="408"/>
    </location>
</feature>
<dbReference type="GO" id="GO:0043236">
    <property type="term" value="F:laminin binding"/>
    <property type="evidence" value="ECO:0007669"/>
    <property type="project" value="TreeGrafter"/>
</dbReference>
<dbReference type="GO" id="GO:0005886">
    <property type="term" value="C:plasma membrane"/>
    <property type="evidence" value="ECO:0007669"/>
    <property type="project" value="UniProtKB-SubCell"/>
</dbReference>
<feature type="region of interest" description="Disordered" evidence="16">
    <location>
        <begin position="1166"/>
        <end position="1192"/>
    </location>
</feature>
<dbReference type="InterPro" id="IPR000832">
    <property type="entry name" value="GPCR_2_secretin-like"/>
</dbReference>
<gene>
    <name evidence="24" type="primary">adgrg6</name>
</gene>
<feature type="compositionally biased region" description="Low complexity" evidence="16">
    <location>
        <begin position="1176"/>
        <end position="1190"/>
    </location>
</feature>
<protein>
    <recommendedName>
        <fullName evidence="13">Adhesion G-protein coupled receptor G6</fullName>
    </recommendedName>
    <alternativeName>
        <fullName evidence="14">G-protein coupled receptor 126</fullName>
    </alternativeName>
</protein>
<dbReference type="Gene3D" id="2.60.120.290">
    <property type="entry name" value="Spermadhesin, CUB domain"/>
    <property type="match status" value="1"/>
</dbReference>
<dbReference type="GO" id="GO:0007166">
    <property type="term" value="P:cell surface receptor signaling pathway"/>
    <property type="evidence" value="ECO:0007669"/>
    <property type="project" value="InterPro"/>
</dbReference>
<evidence type="ECO:0000256" key="14">
    <source>
        <dbReference type="ARBA" id="ARBA00082039"/>
    </source>
</evidence>
<dbReference type="Pfam" id="PF00002">
    <property type="entry name" value="7tm_2"/>
    <property type="match status" value="1"/>
</dbReference>
<dbReference type="InterPro" id="IPR017983">
    <property type="entry name" value="GPCR_2_secretin-like_CS"/>
</dbReference>
<comment type="caution">
    <text evidence="15">Lacks conserved residue(s) required for the propagation of feature annotation.</text>
</comment>
<feature type="region of interest" description="Disordered" evidence="16">
    <location>
        <begin position="1209"/>
        <end position="1231"/>
    </location>
</feature>
<dbReference type="PRINTS" id="PR00249">
    <property type="entry name" value="GPCRSECRETIN"/>
</dbReference>
<evidence type="ECO:0000256" key="8">
    <source>
        <dbReference type="ARBA" id="ARBA00023136"/>
    </source>
</evidence>
<keyword evidence="23" id="KW-1185">Reference proteome</keyword>
<dbReference type="SMART" id="SM00303">
    <property type="entry name" value="GPS"/>
    <property type="match status" value="1"/>
</dbReference>
<dbReference type="SUPFAM" id="SSF81321">
    <property type="entry name" value="Family A G protein-coupled receptor-like"/>
    <property type="match status" value="1"/>
</dbReference>
<dbReference type="SUPFAM" id="SSF49899">
    <property type="entry name" value="Concanavalin A-like lectins/glucanases"/>
    <property type="match status" value="1"/>
</dbReference>
<keyword evidence="3" id="KW-1003">Cell membrane</keyword>
<keyword evidence="8 17" id="KW-0472">Membrane</keyword>
<dbReference type="Pfam" id="PF25307">
    <property type="entry name" value="SEA_Gpr126"/>
    <property type="match status" value="1"/>
</dbReference>
<dbReference type="PANTHER" id="PTHR12011:SF290">
    <property type="entry name" value="ADHESION G-PROTEIN COUPLED RECEPTOR G6"/>
    <property type="match status" value="1"/>
</dbReference>
<evidence type="ECO:0000256" key="4">
    <source>
        <dbReference type="ARBA" id="ARBA00022692"/>
    </source>
</evidence>
<evidence type="ECO:0000256" key="5">
    <source>
        <dbReference type="ARBA" id="ARBA00022729"/>
    </source>
</evidence>
<evidence type="ECO:0000256" key="10">
    <source>
        <dbReference type="ARBA" id="ARBA00023170"/>
    </source>
</evidence>
<keyword evidence="12" id="KW-0807">Transducer</keyword>
<organism evidence="23 24">
    <name type="scientific">Carassius auratus</name>
    <name type="common">Goldfish</name>
    <dbReference type="NCBI Taxonomy" id="7957"/>
    <lineage>
        <taxon>Eukaryota</taxon>
        <taxon>Metazoa</taxon>
        <taxon>Chordata</taxon>
        <taxon>Craniata</taxon>
        <taxon>Vertebrata</taxon>
        <taxon>Euteleostomi</taxon>
        <taxon>Actinopterygii</taxon>
        <taxon>Neopterygii</taxon>
        <taxon>Teleostei</taxon>
        <taxon>Ostariophysi</taxon>
        <taxon>Cypriniformes</taxon>
        <taxon>Cyprinidae</taxon>
        <taxon>Cyprininae</taxon>
        <taxon>Carassius</taxon>
    </lineage>
</organism>
<evidence type="ECO:0000256" key="2">
    <source>
        <dbReference type="ARBA" id="ARBA00007343"/>
    </source>
</evidence>
<evidence type="ECO:0000256" key="17">
    <source>
        <dbReference type="SAM" id="Phobius"/>
    </source>
</evidence>
<evidence type="ECO:0000313" key="23">
    <source>
        <dbReference type="Proteomes" id="UP000515129"/>
    </source>
</evidence>
<evidence type="ECO:0000256" key="15">
    <source>
        <dbReference type="PROSITE-ProRule" id="PRU00059"/>
    </source>
</evidence>
<feature type="chain" id="PRO_5027610525" description="Adhesion G-protein coupled receptor G6" evidence="18">
    <location>
        <begin position="33"/>
        <end position="1272"/>
    </location>
</feature>
<evidence type="ECO:0000256" key="9">
    <source>
        <dbReference type="ARBA" id="ARBA00023157"/>
    </source>
</evidence>
<dbReference type="InterPro" id="IPR057333">
    <property type="entry name" value="SEA_Gpr126"/>
</dbReference>
<feature type="compositionally biased region" description="Low complexity" evidence="16">
    <location>
        <begin position="389"/>
        <end position="400"/>
    </location>
</feature>
<dbReference type="GeneID" id="113120726"/>
<dbReference type="Pfam" id="PF00354">
    <property type="entry name" value="Pentaxin"/>
    <property type="match status" value="1"/>
</dbReference>
<dbReference type="Pfam" id="PF01825">
    <property type="entry name" value="GPS"/>
    <property type="match status" value="1"/>
</dbReference>
<feature type="transmembrane region" description="Helical" evidence="17">
    <location>
        <begin position="946"/>
        <end position="970"/>
    </location>
</feature>
<evidence type="ECO:0000256" key="11">
    <source>
        <dbReference type="ARBA" id="ARBA00023180"/>
    </source>
</evidence>
<dbReference type="PROSITE" id="PS51828">
    <property type="entry name" value="PTX_2"/>
    <property type="match status" value="1"/>
</dbReference>
<feature type="disulfide bond" evidence="15">
    <location>
        <begin position="94"/>
        <end position="111"/>
    </location>
</feature>
<name>A0A6P6RM50_CARAU</name>
<dbReference type="PROSITE" id="PS50221">
    <property type="entry name" value="GAIN_B"/>
    <property type="match status" value="1"/>
</dbReference>
<dbReference type="CTD" id="57211"/>
<dbReference type="CDD" id="cd00041">
    <property type="entry name" value="CUB"/>
    <property type="match status" value="1"/>
</dbReference>
<keyword evidence="11" id="KW-0325">Glycoprotein</keyword>
<dbReference type="InterPro" id="IPR000203">
    <property type="entry name" value="GPS"/>
</dbReference>
<evidence type="ECO:0000256" key="7">
    <source>
        <dbReference type="ARBA" id="ARBA00023040"/>
    </source>
</evidence>
<dbReference type="InterPro" id="IPR035914">
    <property type="entry name" value="Sperma_CUB_dom_sf"/>
</dbReference>
<accession>A0A6P6RM50</accession>
<feature type="domain" description="CUB" evidence="19">
    <location>
        <begin position="41"/>
        <end position="149"/>
    </location>
</feature>
<feature type="transmembrane region" description="Helical" evidence="17">
    <location>
        <begin position="921"/>
        <end position="940"/>
    </location>
</feature>
<feature type="transmembrane region" description="Helical" evidence="17">
    <location>
        <begin position="1115"/>
        <end position="1138"/>
    </location>
</feature>
<dbReference type="InterPro" id="IPR017981">
    <property type="entry name" value="GPCR_2-like_7TM"/>
</dbReference>
<dbReference type="RefSeq" id="XP_026146517.1">
    <property type="nucleotide sequence ID" value="XM_026290732.1"/>
</dbReference>
<proteinExistence type="inferred from homology"/>
<evidence type="ECO:0000256" key="3">
    <source>
        <dbReference type="ARBA" id="ARBA00022475"/>
    </source>
</evidence>
<evidence type="ECO:0000313" key="24">
    <source>
        <dbReference type="RefSeq" id="XP_026146517.1"/>
    </source>
</evidence>
<dbReference type="InterPro" id="IPR001759">
    <property type="entry name" value="PTX_dom"/>
</dbReference>
<dbReference type="InterPro" id="IPR058857">
    <property type="entry name" value="GAIN_ADGRG2/6"/>
</dbReference>
<dbReference type="Proteomes" id="UP000515129">
    <property type="component" value="Chromosome 20"/>
</dbReference>